<dbReference type="CDD" id="cd07182">
    <property type="entry name" value="RNase_HII_bacteria_HII_like"/>
    <property type="match status" value="1"/>
</dbReference>
<dbReference type="GO" id="GO:0043137">
    <property type="term" value="P:DNA replication, removal of RNA primer"/>
    <property type="evidence" value="ECO:0007669"/>
    <property type="project" value="TreeGrafter"/>
</dbReference>
<keyword evidence="10 14" id="KW-0479">Metal-binding</keyword>
<feature type="binding site" evidence="14 15">
    <location>
        <position position="103"/>
    </location>
    <ligand>
        <name>a divalent metal cation</name>
        <dbReference type="ChEBI" id="CHEBI:60240"/>
    </ligand>
</feature>
<evidence type="ECO:0000259" key="17">
    <source>
        <dbReference type="PROSITE" id="PS51975"/>
    </source>
</evidence>
<gene>
    <name evidence="14" type="primary">rnhB</name>
    <name evidence="18" type="ORF">BECKH772A_GA0070896_100374</name>
    <name evidence="19" type="ORF">BECKH772B_GA0070898_1002711</name>
    <name evidence="20" type="ORF">BECKH772C_GA0070978_1006611</name>
</gene>
<comment type="cofactor">
    <cofactor evidence="14 15">
        <name>Mn(2+)</name>
        <dbReference type="ChEBI" id="CHEBI:29035"/>
    </cofactor>
    <cofactor evidence="14 15">
        <name>Mg(2+)</name>
        <dbReference type="ChEBI" id="CHEBI:18420"/>
    </cofactor>
    <text evidence="14 15">Manganese or magnesium. Binds 1 divalent metal ion per monomer in the absence of substrate. May bind a second metal ion after substrate binding.</text>
</comment>
<dbReference type="EMBL" id="CAADFG010000037">
    <property type="protein sequence ID" value="VFJ91988.1"/>
    <property type="molecule type" value="Genomic_DNA"/>
</dbReference>
<evidence type="ECO:0000256" key="11">
    <source>
        <dbReference type="ARBA" id="ARBA00022759"/>
    </source>
</evidence>
<evidence type="ECO:0000313" key="20">
    <source>
        <dbReference type="EMBL" id="VFK01453.1"/>
    </source>
</evidence>
<evidence type="ECO:0000256" key="7">
    <source>
        <dbReference type="ARBA" id="ARBA00019179"/>
    </source>
</evidence>
<comment type="catalytic activity">
    <reaction evidence="1 14 15 16">
        <text>Endonucleolytic cleavage to 5'-phosphomonoester.</text>
        <dbReference type="EC" id="3.1.26.4"/>
    </reaction>
</comment>
<evidence type="ECO:0000256" key="8">
    <source>
        <dbReference type="ARBA" id="ARBA00022490"/>
    </source>
</evidence>
<dbReference type="InterPro" id="IPR001352">
    <property type="entry name" value="RNase_HII/HIII"/>
</dbReference>
<dbReference type="NCBIfam" id="NF000596">
    <property type="entry name" value="PRK00015.1-4"/>
    <property type="match status" value="1"/>
</dbReference>
<dbReference type="PANTHER" id="PTHR10954">
    <property type="entry name" value="RIBONUCLEASE H2 SUBUNIT A"/>
    <property type="match status" value="1"/>
</dbReference>
<dbReference type="FunFam" id="3.30.420.10:FF:000006">
    <property type="entry name" value="Ribonuclease HII"/>
    <property type="match status" value="1"/>
</dbReference>
<dbReference type="InterPro" id="IPR012337">
    <property type="entry name" value="RNaseH-like_sf"/>
</dbReference>
<evidence type="ECO:0000256" key="13">
    <source>
        <dbReference type="ARBA" id="ARBA00023211"/>
    </source>
</evidence>
<dbReference type="GO" id="GO:0005737">
    <property type="term" value="C:cytoplasm"/>
    <property type="evidence" value="ECO:0007669"/>
    <property type="project" value="UniProtKB-SubCell"/>
</dbReference>
<dbReference type="GO" id="GO:0004523">
    <property type="term" value="F:RNA-DNA hybrid ribonuclease activity"/>
    <property type="evidence" value="ECO:0007669"/>
    <property type="project" value="UniProtKB-UniRule"/>
</dbReference>
<dbReference type="InterPro" id="IPR024567">
    <property type="entry name" value="RNase_HII/HIII_dom"/>
</dbReference>
<dbReference type="InterPro" id="IPR022898">
    <property type="entry name" value="RNase_HII"/>
</dbReference>
<evidence type="ECO:0000256" key="10">
    <source>
        <dbReference type="ARBA" id="ARBA00022723"/>
    </source>
</evidence>
<evidence type="ECO:0000256" key="6">
    <source>
        <dbReference type="ARBA" id="ARBA00012180"/>
    </source>
</evidence>
<name>A0A450V9H0_9GAMM</name>
<proteinExistence type="inferred from homology"/>
<accession>A0A450V9H0</accession>
<feature type="binding site" evidence="14 15">
    <location>
        <position position="11"/>
    </location>
    <ligand>
        <name>a divalent metal cation</name>
        <dbReference type="ChEBI" id="CHEBI:60240"/>
    </ligand>
</feature>
<evidence type="ECO:0000256" key="12">
    <source>
        <dbReference type="ARBA" id="ARBA00022801"/>
    </source>
</evidence>
<evidence type="ECO:0000256" key="15">
    <source>
        <dbReference type="PROSITE-ProRule" id="PRU01319"/>
    </source>
</evidence>
<evidence type="ECO:0000256" key="4">
    <source>
        <dbReference type="ARBA" id="ARBA00004496"/>
    </source>
</evidence>
<evidence type="ECO:0000256" key="9">
    <source>
        <dbReference type="ARBA" id="ARBA00022722"/>
    </source>
</evidence>
<dbReference type="EMBL" id="CAADFJ010000066">
    <property type="protein sequence ID" value="VFK01453.1"/>
    <property type="molecule type" value="Genomic_DNA"/>
</dbReference>
<dbReference type="PANTHER" id="PTHR10954:SF18">
    <property type="entry name" value="RIBONUCLEASE HII"/>
    <property type="match status" value="1"/>
</dbReference>
<organism evidence="20">
    <name type="scientific">Candidatus Kentrum eta</name>
    <dbReference type="NCBI Taxonomy" id="2126337"/>
    <lineage>
        <taxon>Bacteria</taxon>
        <taxon>Pseudomonadati</taxon>
        <taxon>Pseudomonadota</taxon>
        <taxon>Gammaproteobacteria</taxon>
        <taxon>Candidatus Kentrum</taxon>
    </lineage>
</organism>
<evidence type="ECO:0000256" key="1">
    <source>
        <dbReference type="ARBA" id="ARBA00000077"/>
    </source>
</evidence>
<dbReference type="AlphaFoldDB" id="A0A450V9H0"/>
<feature type="domain" description="RNase H type-2" evidence="17">
    <location>
        <begin position="5"/>
        <end position="193"/>
    </location>
</feature>
<keyword evidence="8 14" id="KW-0963">Cytoplasm</keyword>
<reference evidence="20" key="1">
    <citation type="submission" date="2019-02" db="EMBL/GenBank/DDBJ databases">
        <authorList>
            <person name="Gruber-Vodicka R. H."/>
            <person name="Seah K. B. B."/>
        </authorList>
    </citation>
    <scope>NUCLEOTIDE SEQUENCE</scope>
    <source>
        <strain evidence="20">BECK_SA2B12</strain>
        <strain evidence="18">BECK_SA2B15</strain>
        <strain evidence="19">BECK_SA2B20</strain>
    </source>
</reference>
<comment type="similarity">
    <text evidence="5 14 16">Belongs to the RNase HII family.</text>
</comment>
<dbReference type="NCBIfam" id="NF000595">
    <property type="entry name" value="PRK00015.1-3"/>
    <property type="match status" value="1"/>
</dbReference>
<dbReference type="Pfam" id="PF01351">
    <property type="entry name" value="RNase_HII"/>
    <property type="match status" value="1"/>
</dbReference>
<sequence>MTGDRLVAGVDEAGRGCLAGPVLAAAVVLDPDKPIPGIRDSKMLSAKRREALAALIRAGSLAWALGRAEAEEIDAVNILQAALLAMRRAVLALPVAPLRVEVDGRDIPSLPFEARAIVRGDKTVPAIGAASILAKVARDAEMVELDREYPHYGFARHKGYPTRIHVAALERYGPCPAHRLTFGPVRGCRKWEP</sequence>
<comment type="subcellular location">
    <subcellularLocation>
        <location evidence="4 14">Cytoplasm</location>
    </subcellularLocation>
</comment>
<keyword evidence="11 14" id="KW-0255">Endonuclease</keyword>
<dbReference type="SUPFAM" id="SSF53098">
    <property type="entry name" value="Ribonuclease H-like"/>
    <property type="match status" value="1"/>
</dbReference>
<evidence type="ECO:0000256" key="5">
    <source>
        <dbReference type="ARBA" id="ARBA00007383"/>
    </source>
</evidence>
<dbReference type="HAMAP" id="MF_00052_B">
    <property type="entry name" value="RNase_HII_B"/>
    <property type="match status" value="1"/>
</dbReference>
<keyword evidence="9 14" id="KW-0540">Nuclease</keyword>
<evidence type="ECO:0000256" key="14">
    <source>
        <dbReference type="HAMAP-Rule" id="MF_00052"/>
    </source>
</evidence>
<evidence type="ECO:0000256" key="2">
    <source>
        <dbReference type="ARBA" id="ARBA00001946"/>
    </source>
</evidence>
<dbReference type="Gene3D" id="3.30.420.10">
    <property type="entry name" value="Ribonuclease H-like superfamily/Ribonuclease H"/>
    <property type="match status" value="1"/>
</dbReference>
<dbReference type="GO" id="GO:0030145">
    <property type="term" value="F:manganese ion binding"/>
    <property type="evidence" value="ECO:0007669"/>
    <property type="project" value="UniProtKB-UniRule"/>
</dbReference>
<evidence type="ECO:0000313" key="19">
    <source>
        <dbReference type="EMBL" id="VFJ92270.1"/>
    </source>
</evidence>
<protein>
    <recommendedName>
        <fullName evidence="7 14">Ribonuclease HII</fullName>
        <shortName evidence="14">RNase HII</shortName>
        <ecNumber evidence="6 14">3.1.26.4</ecNumber>
    </recommendedName>
</protein>
<evidence type="ECO:0000256" key="3">
    <source>
        <dbReference type="ARBA" id="ARBA00004065"/>
    </source>
</evidence>
<comment type="function">
    <text evidence="3 14 16">Endonuclease that specifically degrades the RNA of RNA-DNA hybrids.</text>
</comment>
<dbReference type="InterPro" id="IPR036397">
    <property type="entry name" value="RNaseH_sf"/>
</dbReference>
<dbReference type="GO" id="GO:0003723">
    <property type="term" value="F:RNA binding"/>
    <property type="evidence" value="ECO:0007669"/>
    <property type="project" value="UniProtKB-UniRule"/>
</dbReference>
<dbReference type="EMBL" id="CAADFI010000027">
    <property type="protein sequence ID" value="VFJ92270.1"/>
    <property type="molecule type" value="Genomic_DNA"/>
</dbReference>
<evidence type="ECO:0000256" key="16">
    <source>
        <dbReference type="RuleBase" id="RU003515"/>
    </source>
</evidence>
<dbReference type="GO" id="GO:0032299">
    <property type="term" value="C:ribonuclease H2 complex"/>
    <property type="evidence" value="ECO:0007669"/>
    <property type="project" value="TreeGrafter"/>
</dbReference>
<dbReference type="GO" id="GO:0006298">
    <property type="term" value="P:mismatch repair"/>
    <property type="evidence" value="ECO:0007669"/>
    <property type="project" value="TreeGrafter"/>
</dbReference>
<feature type="binding site" evidence="14 15">
    <location>
        <position position="12"/>
    </location>
    <ligand>
        <name>a divalent metal cation</name>
        <dbReference type="ChEBI" id="CHEBI:60240"/>
    </ligand>
</feature>
<comment type="cofactor">
    <cofactor evidence="2">
        <name>Mg(2+)</name>
        <dbReference type="ChEBI" id="CHEBI:18420"/>
    </cofactor>
</comment>
<keyword evidence="13 14" id="KW-0464">Manganese</keyword>
<keyword evidence="12 14" id="KW-0378">Hydrolase</keyword>
<evidence type="ECO:0000313" key="18">
    <source>
        <dbReference type="EMBL" id="VFJ91988.1"/>
    </source>
</evidence>
<dbReference type="EC" id="3.1.26.4" evidence="6 14"/>
<dbReference type="PROSITE" id="PS51975">
    <property type="entry name" value="RNASE_H_2"/>
    <property type="match status" value="1"/>
</dbReference>